<sequence length="110" mass="12445">RLSQACARDLRREETRRVDIEAFSPSLQQPIPVASIRDVGDFLSRRLMVTHNQNHADIRTASRLHMIHGTVLNITSFLALWMEHSHTDGDKFTLCKLPPLDNSVGRSPSS</sequence>
<comment type="caution">
    <text evidence="1">The sequence shown here is derived from an EMBL/GenBank/DDBJ whole genome shotgun (WGS) entry which is preliminary data.</text>
</comment>
<dbReference type="AlphaFoldDB" id="A0A3S0ZJT3"/>
<dbReference type="Proteomes" id="UP000271974">
    <property type="component" value="Unassembled WGS sequence"/>
</dbReference>
<dbReference type="InterPro" id="IPR045864">
    <property type="entry name" value="aa-tRNA-synth_II/BPL/LPL"/>
</dbReference>
<keyword evidence="2" id="KW-1185">Reference proteome</keyword>
<organism evidence="1 2">
    <name type="scientific">Elysia chlorotica</name>
    <name type="common">Eastern emerald elysia</name>
    <name type="synonym">Sea slug</name>
    <dbReference type="NCBI Taxonomy" id="188477"/>
    <lineage>
        <taxon>Eukaryota</taxon>
        <taxon>Metazoa</taxon>
        <taxon>Spiralia</taxon>
        <taxon>Lophotrochozoa</taxon>
        <taxon>Mollusca</taxon>
        <taxon>Gastropoda</taxon>
        <taxon>Heterobranchia</taxon>
        <taxon>Euthyneura</taxon>
        <taxon>Panpulmonata</taxon>
        <taxon>Sacoglossa</taxon>
        <taxon>Placobranchoidea</taxon>
        <taxon>Plakobranchidae</taxon>
        <taxon>Elysia</taxon>
    </lineage>
</organism>
<accession>A0A3S0ZJT3</accession>
<feature type="non-terminal residue" evidence="1">
    <location>
        <position position="1"/>
    </location>
</feature>
<dbReference type="EMBL" id="RQTK01000457">
    <property type="protein sequence ID" value="RUS79350.1"/>
    <property type="molecule type" value="Genomic_DNA"/>
</dbReference>
<dbReference type="Gene3D" id="3.30.930.10">
    <property type="entry name" value="Bira Bifunctional Protein, Domain 2"/>
    <property type="match status" value="1"/>
</dbReference>
<gene>
    <name evidence="1" type="ORF">EGW08_012904</name>
</gene>
<evidence type="ECO:0000313" key="1">
    <source>
        <dbReference type="EMBL" id="RUS79350.1"/>
    </source>
</evidence>
<dbReference type="SUPFAM" id="SSF55681">
    <property type="entry name" value="Class II aaRS and biotin synthetases"/>
    <property type="match status" value="1"/>
</dbReference>
<evidence type="ECO:0000313" key="2">
    <source>
        <dbReference type="Proteomes" id="UP000271974"/>
    </source>
</evidence>
<dbReference type="OrthoDB" id="24683at2759"/>
<proteinExistence type="predicted"/>
<name>A0A3S0ZJT3_ELYCH</name>
<protein>
    <submittedName>
        <fullName evidence="1">Uncharacterized protein</fullName>
    </submittedName>
</protein>
<reference evidence="1 2" key="1">
    <citation type="submission" date="2019-01" db="EMBL/GenBank/DDBJ databases">
        <title>A draft genome assembly of the solar-powered sea slug Elysia chlorotica.</title>
        <authorList>
            <person name="Cai H."/>
            <person name="Li Q."/>
            <person name="Fang X."/>
            <person name="Li J."/>
            <person name="Curtis N.E."/>
            <person name="Altenburger A."/>
            <person name="Shibata T."/>
            <person name="Feng M."/>
            <person name="Maeda T."/>
            <person name="Schwartz J.A."/>
            <person name="Shigenobu S."/>
            <person name="Lundholm N."/>
            <person name="Nishiyama T."/>
            <person name="Yang H."/>
            <person name="Hasebe M."/>
            <person name="Li S."/>
            <person name="Pierce S.K."/>
            <person name="Wang J."/>
        </authorList>
    </citation>
    <scope>NUCLEOTIDE SEQUENCE [LARGE SCALE GENOMIC DNA]</scope>
    <source>
        <strain evidence="1">EC2010</strain>
        <tissue evidence="1">Whole organism of an adult</tissue>
    </source>
</reference>